<gene>
    <name evidence="2" type="ORF">UTRI_05777</name>
</gene>
<dbReference type="EMBL" id="OOIN01000032">
    <property type="protein sequence ID" value="SPO30313.1"/>
    <property type="molecule type" value="Genomic_DNA"/>
</dbReference>
<dbReference type="AlphaFoldDB" id="A0A5C3EI94"/>
<evidence type="ECO:0000256" key="1">
    <source>
        <dbReference type="SAM" id="MobiDB-lite"/>
    </source>
</evidence>
<name>A0A5C3EI94_9BASI</name>
<reference evidence="2 3" key="1">
    <citation type="submission" date="2018-03" db="EMBL/GenBank/DDBJ databases">
        <authorList>
            <person name="Guldener U."/>
        </authorList>
    </citation>
    <scope>NUCLEOTIDE SEQUENCE [LARGE SCALE GENOMIC DNA]</scope>
    <source>
        <strain evidence="2 3">NBRC100155</strain>
    </source>
</reference>
<organism evidence="2 3">
    <name type="scientific">Ustilago trichophora</name>
    <dbReference type="NCBI Taxonomy" id="86804"/>
    <lineage>
        <taxon>Eukaryota</taxon>
        <taxon>Fungi</taxon>
        <taxon>Dikarya</taxon>
        <taxon>Basidiomycota</taxon>
        <taxon>Ustilaginomycotina</taxon>
        <taxon>Ustilaginomycetes</taxon>
        <taxon>Ustilaginales</taxon>
        <taxon>Ustilaginaceae</taxon>
        <taxon>Ustilago</taxon>
    </lineage>
</organism>
<evidence type="ECO:0000313" key="3">
    <source>
        <dbReference type="Proteomes" id="UP000324022"/>
    </source>
</evidence>
<dbReference type="Proteomes" id="UP000324022">
    <property type="component" value="Unassembled WGS sequence"/>
</dbReference>
<keyword evidence="3" id="KW-1185">Reference proteome</keyword>
<accession>A0A5C3EI94</accession>
<proteinExistence type="predicted"/>
<sequence length="150" mass="15912">MGAATRAVDGGGGSCSKGQDVDKTMKCSLEEKVEADLMAMVEEGKEQVPHVSKSFISATCAWVSSRTDDTQLQAMQPPTEPPLLNGCDEEPSNEATNLKSQPQSHFSAHLQCLSPHSSHPGANYGGLADASETGSFLFLPHEYNVDKTSA</sequence>
<protein>
    <submittedName>
        <fullName evidence="2">Uncharacterized protein</fullName>
    </submittedName>
</protein>
<feature type="region of interest" description="Disordered" evidence="1">
    <location>
        <begin position="1"/>
        <end position="21"/>
    </location>
</feature>
<evidence type="ECO:0000313" key="2">
    <source>
        <dbReference type="EMBL" id="SPO30313.1"/>
    </source>
</evidence>